<comment type="caution">
    <text evidence="2">The sequence shown here is derived from an EMBL/GenBank/DDBJ whole genome shotgun (WGS) entry which is preliminary data.</text>
</comment>
<name>A0ABT0U0Q8_9BACT</name>
<dbReference type="EMBL" id="JAMQBK010000022">
    <property type="protein sequence ID" value="MCM2370427.1"/>
    <property type="molecule type" value="Genomic_DNA"/>
</dbReference>
<sequence>MLLFSLEGFSPAAMSCYGASWNRTEAIDALAASGSTWDRVITPVTDPVEQLGRWLGSSKFPAEEMTVVTDDERLGELSVADRIGELIVIPSRGELVADTLEETALAALTAIAAEQLADNPHVWLHSRFLTQCWDAPRDLFPVDQLDEEDLEPMDPSESIEHELNSTGDVRCNVPPILGDVWPPDRMIGSSDDPDWIMAWMRTYGCQIRLVDAMVGVLSLIAAASNQKAMLLTGTSGFALGQNGWVGHRSGPLRSCHLNVPQIMGVLNANTNDVVLGAGIRDRRVTSADALPDVIASLIDDPKSSPIAPEVWAARDDDDHGHTRGEEKVAETPSVVTMSAGVKAAVTTANWFYVRGGMQAAGDRQLQVESGTESPHASGDGSRDPGNLFLKPDDLNDVNDVARLRQDVAEEFEAKLT</sequence>
<reference evidence="2 3" key="1">
    <citation type="journal article" date="2022" name="Syst. Appl. Microbiol.">
        <title>Rhodopirellula aestuarii sp. nov., a novel member of the genus Rhodopirellula isolated from brackish sediments collected in the Tagus River estuary, Portugal.</title>
        <authorList>
            <person name="Vitorino I.R."/>
            <person name="Klimek D."/>
            <person name="Calusinska M."/>
            <person name="Lobo-da-Cunha A."/>
            <person name="Vasconcelos V."/>
            <person name="Lage O.M."/>
        </authorList>
    </citation>
    <scope>NUCLEOTIDE SEQUENCE [LARGE SCALE GENOMIC DNA]</scope>
    <source>
        <strain evidence="2 3">ICT_H3.1</strain>
    </source>
</reference>
<dbReference type="RefSeq" id="WP_250928098.1">
    <property type="nucleotide sequence ID" value="NZ_JAMQBK010000022.1"/>
</dbReference>
<evidence type="ECO:0000256" key="1">
    <source>
        <dbReference type="SAM" id="MobiDB-lite"/>
    </source>
</evidence>
<dbReference type="Proteomes" id="UP001202961">
    <property type="component" value="Unassembled WGS sequence"/>
</dbReference>
<keyword evidence="3" id="KW-1185">Reference proteome</keyword>
<accession>A0ABT0U0Q8</accession>
<proteinExistence type="predicted"/>
<dbReference type="SUPFAM" id="SSF53649">
    <property type="entry name" value="Alkaline phosphatase-like"/>
    <property type="match status" value="1"/>
</dbReference>
<protein>
    <submittedName>
        <fullName evidence="2">Uncharacterized protein</fullName>
    </submittedName>
</protein>
<evidence type="ECO:0000313" key="3">
    <source>
        <dbReference type="Proteomes" id="UP001202961"/>
    </source>
</evidence>
<dbReference type="InterPro" id="IPR017850">
    <property type="entry name" value="Alkaline_phosphatase_core_sf"/>
</dbReference>
<evidence type="ECO:0000313" key="2">
    <source>
        <dbReference type="EMBL" id="MCM2370427.1"/>
    </source>
</evidence>
<feature type="region of interest" description="Disordered" evidence="1">
    <location>
        <begin position="363"/>
        <end position="394"/>
    </location>
</feature>
<organism evidence="2 3">
    <name type="scientific">Aporhodopirellula aestuarii</name>
    <dbReference type="NCBI Taxonomy" id="2950107"/>
    <lineage>
        <taxon>Bacteria</taxon>
        <taxon>Pseudomonadati</taxon>
        <taxon>Planctomycetota</taxon>
        <taxon>Planctomycetia</taxon>
        <taxon>Pirellulales</taxon>
        <taxon>Pirellulaceae</taxon>
        <taxon>Aporhodopirellula</taxon>
    </lineage>
</organism>
<gene>
    <name evidence="2" type="ORF">NB063_07290</name>
</gene>